<evidence type="ECO:0000259" key="4">
    <source>
        <dbReference type="PROSITE" id="PS50192"/>
    </source>
</evidence>
<comment type="similarity">
    <text evidence="1 3">Belongs to the syntaxin family.</text>
</comment>
<evidence type="ECO:0000256" key="2">
    <source>
        <dbReference type="ARBA" id="ARBA00022927"/>
    </source>
</evidence>
<sequence>MNDLMTKSFLDYVDLKKQVMEDIRSEQDLEMGKSDSTDEQNLSKFFEEVKAIKIDMEEITNLLIDLQDLNEESRSTHSAKILKGIRDRINSDMVTILRKAKKIKSRLETLDQSNAANRRLSKAYKEGSPVDRSRVSVTNGLRAKLRDMMRDFQALRENILKDHKEGLKRRYYNATGEHPTEEMIEKMISRGEKERVFEGKAELEKENLERHEALKEIQRSLTELHRVFLDMAILVETQADEINVIEENVASAANHISGGTDGLYYANQMKRRGSKLGLLGWGLVADSPGNSRFHLSFLKSFGDHSLV</sequence>
<evidence type="ECO:0000256" key="1">
    <source>
        <dbReference type="ARBA" id="ARBA00009063"/>
    </source>
</evidence>
<dbReference type="OrthoDB" id="330671at2759"/>
<dbReference type="InterPro" id="IPR006012">
    <property type="entry name" value="Syntaxin/epimorphin_CS"/>
</dbReference>
<dbReference type="Gene3D" id="1.20.58.70">
    <property type="match status" value="1"/>
</dbReference>
<dbReference type="Pfam" id="PF00804">
    <property type="entry name" value="Syntaxin"/>
    <property type="match status" value="1"/>
</dbReference>
<dbReference type="GO" id="GO:0048278">
    <property type="term" value="P:vesicle docking"/>
    <property type="evidence" value="ECO:0007669"/>
    <property type="project" value="TreeGrafter"/>
</dbReference>
<reference evidence="5" key="2">
    <citation type="journal article" date="2023" name="Int. J. Mol. Sci.">
        <title>De Novo Assembly and Annotation of 11 Diverse Shrub Willow (Salix) Genomes Reveals Novel Gene Organization in Sex-Linked Regions.</title>
        <authorList>
            <person name="Hyden B."/>
            <person name="Feng K."/>
            <person name="Yates T.B."/>
            <person name="Jawdy S."/>
            <person name="Cereghino C."/>
            <person name="Smart L.B."/>
            <person name="Muchero W."/>
        </authorList>
    </citation>
    <scope>NUCLEOTIDE SEQUENCE</scope>
    <source>
        <tissue evidence="5">Shoot tip</tissue>
    </source>
</reference>
<dbReference type="Gene3D" id="1.20.5.110">
    <property type="match status" value="1"/>
</dbReference>
<dbReference type="InterPro" id="IPR010989">
    <property type="entry name" value="SNARE"/>
</dbReference>
<keyword evidence="2" id="KW-0813">Transport</keyword>
<accession>A0A9Q0SWV5</accession>
<dbReference type="SMART" id="SM00503">
    <property type="entry name" value="SynN"/>
    <property type="match status" value="1"/>
</dbReference>
<dbReference type="PROSITE" id="PS50192">
    <property type="entry name" value="T_SNARE"/>
    <property type="match status" value="1"/>
</dbReference>
<dbReference type="EMBL" id="JAPFFK010000018">
    <property type="protein sequence ID" value="KAJ6692702.1"/>
    <property type="molecule type" value="Genomic_DNA"/>
</dbReference>
<dbReference type="PROSITE" id="PS00914">
    <property type="entry name" value="SYNTAXIN"/>
    <property type="match status" value="1"/>
</dbReference>
<reference evidence="5" key="1">
    <citation type="submission" date="2022-11" db="EMBL/GenBank/DDBJ databases">
        <authorList>
            <person name="Hyden B.L."/>
            <person name="Feng K."/>
            <person name="Yates T."/>
            <person name="Jawdy S."/>
            <person name="Smart L.B."/>
            <person name="Muchero W."/>
        </authorList>
    </citation>
    <scope>NUCLEOTIDE SEQUENCE</scope>
    <source>
        <tissue evidence="5">Shoot tip</tissue>
    </source>
</reference>
<dbReference type="FunFam" id="1.20.58.70:FF:000003">
    <property type="entry name" value="Qa-SNARE, Sso1/Syntaxin1-type, SYP12A-group"/>
    <property type="match status" value="1"/>
</dbReference>
<dbReference type="AlphaFoldDB" id="A0A9Q0SWV5"/>
<dbReference type="CDD" id="cd15848">
    <property type="entry name" value="SNARE_syntaxin1-like"/>
    <property type="match status" value="1"/>
</dbReference>
<evidence type="ECO:0000313" key="5">
    <source>
        <dbReference type="EMBL" id="KAJ6692702.1"/>
    </source>
</evidence>
<proteinExistence type="inferred from homology"/>
<dbReference type="GO" id="GO:0006906">
    <property type="term" value="P:vesicle fusion"/>
    <property type="evidence" value="ECO:0007669"/>
    <property type="project" value="TreeGrafter"/>
</dbReference>
<dbReference type="GO" id="GO:0000149">
    <property type="term" value="F:SNARE binding"/>
    <property type="evidence" value="ECO:0007669"/>
    <property type="project" value="TreeGrafter"/>
</dbReference>
<dbReference type="PANTHER" id="PTHR19957:SF91">
    <property type="entry name" value="SYNTAXIN-112"/>
    <property type="match status" value="1"/>
</dbReference>
<comment type="caution">
    <text evidence="5">The sequence shown here is derived from an EMBL/GenBank/DDBJ whole genome shotgun (WGS) entry which is preliminary data.</text>
</comment>
<evidence type="ECO:0000256" key="3">
    <source>
        <dbReference type="RuleBase" id="RU003858"/>
    </source>
</evidence>
<dbReference type="SMART" id="SM00397">
    <property type="entry name" value="t_SNARE"/>
    <property type="match status" value="1"/>
</dbReference>
<dbReference type="GO" id="GO:0005484">
    <property type="term" value="F:SNAP receptor activity"/>
    <property type="evidence" value="ECO:0007669"/>
    <property type="project" value="InterPro"/>
</dbReference>
<dbReference type="GO" id="GO:0006886">
    <property type="term" value="P:intracellular protein transport"/>
    <property type="evidence" value="ECO:0007669"/>
    <property type="project" value="InterPro"/>
</dbReference>
<dbReference type="InterPro" id="IPR045242">
    <property type="entry name" value="Syntaxin"/>
</dbReference>
<keyword evidence="6" id="KW-1185">Reference proteome</keyword>
<dbReference type="CDD" id="cd00179">
    <property type="entry name" value="SynN"/>
    <property type="match status" value="1"/>
</dbReference>
<dbReference type="InterPro" id="IPR000727">
    <property type="entry name" value="T_SNARE_dom"/>
</dbReference>
<dbReference type="SUPFAM" id="SSF47661">
    <property type="entry name" value="t-snare proteins"/>
    <property type="match status" value="1"/>
</dbReference>
<gene>
    <name evidence="5" type="ORF">OIU79_014446</name>
</gene>
<dbReference type="InterPro" id="IPR006011">
    <property type="entry name" value="Syntaxin_N"/>
</dbReference>
<dbReference type="GO" id="GO:0006887">
    <property type="term" value="P:exocytosis"/>
    <property type="evidence" value="ECO:0007669"/>
    <property type="project" value="TreeGrafter"/>
</dbReference>
<evidence type="ECO:0000313" key="6">
    <source>
        <dbReference type="Proteomes" id="UP001151532"/>
    </source>
</evidence>
<name>A0A9Q0SWV5_SALPP</name>
<protein>
    <submittedName>
        <fullName evidence="5">SYNTAXIN-112</fullName>
    </submittedName>
</protein>
<organism evidence="5 6">
    <name type="scientific">Salix purpurea</name>
    <name type="common">Purple osier willow</name>
    <dbReference type="NCBI Taxonomy" id="77065"/>
    <lineage>
        <taxon>Eukaryota</taxon>
        <taxon>Viridiplantae</taxon>
        <taxon>Streptophyta</taxon>
        <taxon>Embryophyta</taxon>
        <taxon>Tracheophyta</taxon>
        <taxon>Spermatophyta</taxon>
        <taxon>Magnoliopsida</taxon>
        <taxon>eudicotyledons</taxon>
        <taxon>Gunneridae</taxon>
        <taxon>Pentapetalae</taxon>
        <taxon>rosids</taxon>
        <taxon>fabids</taxon>
        <taxon>Malpighiales</taxon>
        <taxon>Salicaceae</taxon>
        <taxon>Saliceae</taxon>
        <taxon>Salix</taxon>
    </lineage>
</organism>
<dbReference type="Proteomes" id="UP001151532">
    <property type="component" value="Chromosome 9"/>
</dbReference>
<dbReference type="GO" id="GO:0012505">
    <property type="term" value="C:endomembrane system"/>
    <property type="evidence" value="ECO:0007669"/>
    <property type="project" value="TreeGrafter"/>
</dbReference>
<dbReference type="GO" id="GO:0005886">
    <property type="term" value="C:plasma membrane"/>
    <property type="evidence" value="ECO:0007669"/>
    <property type="project" value="TreeGrafter"/>
</dbReference>
<dbReference type="GO" id="GO:0031201">
    <property type="term" value="C:SNARE complex"/>
    <property type="evidence" value="ECO:0007669"/>
    <property type="project" value="TreeGrafter"/>
</dbReference>
<keyword evidence="2" id="KW-0653">Protein transport</keyword>
<feature type="domain" description="T-SNARE coiled-coil homology" evidence="4">
    <location>
        <begin position="204"/>
        <end position="266"/>
    </location>
</feature>
<dbReference type="PANTHER" id="PTHR19957">
    <property type="entry name" value="SYNTAXIN"/>
    <property type="match status" value="1"/>
</dbReference>